<evidence type="ECO:0000256" key="2">
    <source>
        <dbReference type="ARBA" id="ARBA00023242"/>
    </source>
</evidence>
<dbReference type="PANTHER" id="PTHR10252">
    <property type="entry name" value="HISTONE-LIKE TRANSCRIPTION FACTOR CCAAT-RELATED"/>
    <property type="match status" value="1"/>
</dbReference>
<reference evidence="4" key="1">
    <citation type="submission" date="2014-05" db="EMBL/GenBank/DDBJ databases">
        <authorList>
            <person name="Chronopoulou M."/>
        </authorList>
    </citation>
    <scope>NUCLEOTIDE SEQUENCE</scope>
    <source>
        <tissue evidence="4">Whole organism</tissue>
    </source>
</reference>
<dbReference type="InterPro" id="IPR003958">
    <property type="entry name" value="CBFA_NFYB_domain"/>
</dbReference>
<evidence type="ECO:0000313" key="4">
    <source>
        <dbReference type="EMBL" id="CDW20931.1"/>
    </source>
</evidence>
<dbReference type="InterPro" id="IPR009072">
    <property type="entry name" value="Histone-fold"/>
</dbReference>
<comment type="subcellular location">
    <subcellularLocation>
        <location evidence="1">Nucleus</location>
    </subcellularLocation>
</comment>
<dbReference type="PANTHER" id="PTHR10252:SF79">
    <property type="entry name" value="DNA POLYMERASE EPSILON SUBUNIT 4"/>
    <property type="match status" value="1"/>
</dbReference>
<dbReference type="InterPro" id="IPR050568">
    <property type="entry name" value="Transcr_DNA_Rep_Reg"/>
</dbReference>
<dbReference type="GO" id="GO:0008622">
    <property type="term" value="C:epsilon DNA polymerase complex"/>
    <property type="evidence" value="ECO:0007669"/>
    <property type="project" value="TreeGrafter"/>
</dbReference>
<dbReference type="CDD" id="cd22929">
    <property type="entry name" value="HFD_POLE4-like"/>
    <property type="match status" value="1"/>
</dbReference>
<keyword evidence="2" id="KW-0539">Nucleus</keyword>
<accession>A0A0K2T664</accession>
<dbReference type="AlphaFoldDB" id="A0A0K2T664"/>
<dbReference type="GO" id="GO:0046982">
    <property type="term" value="F:protein heterodimerization activity"/>
    <property type="evidence" value="ECO:0007669"/>
    <property type="project" value="InterPro"/>
</dbReference>
<sequence>MLSESEDVLFQETEQIVPQEPILSSETQFILPTEQEEEETIDLLHGETEELIEEDSNFMDSETVSQSILQEQPEVHCLSDTEELEKEDKLYRLPLGRIKNIMKCDPELNLASADSVFLVTKATELFIQNLAEECYLYTKSSKKKTITKKDFDKALDNATPLAFLEGTLEE</sequence>
<protein>
    <recommendedName>
        <fullName evidence="3">Transcription factor CBF/NF-Y/archaeal histone domain-containing protein</fullName>
    </recommendedName>
</protein>
<evidence type="ECO:0000259" key="3">
    <source>
        <dbReference type="Pfam" id="PF00808"/>
    </source>
</evidence>
<name>A0A0K2T664_LEPSM</name>
<dbReference type="SUPFAM" id="SSF47113">
    <property type="entry name" value="Histone-fold"/>
    <property type="match status" value="1"/>
</dbReference>
<evidence type="ECO:0000256" key="1">
    <source>
        <dbReference type="ARBA" id="ARBA00004123"/>
    </source>
</evidence>
<dbReference type="Gene3D" id="1.10.20.10">
    <property type="entry name" value="Histone, subunit A"/>
    <property type="match status" value="1"/>
</dbReference>
<dbReference type="GO" id="GO:0006261">
    <property type="term" value="P:DNA-templated DNA replication"/>
    <property type="evidence" value="ECO:0007669"/>
    <property type="project" value="TreeGrafter"/>
</dbReference>
<dbReference type="OrthoDB" id="636685at2759"/>
<proteinExistence type="predicted"/>
<dbReference type="EMBL" id="HACA01003569">
    <property type="protein sequence ID" value="CDW20930.1"/>
    <property type="molecule type" value="Transcribed_RNA"/>
</dbReference>
<organism evidence="4">
    <name type="scientific">Lepeophtheirus salmonis</name>
    <name type="common">Salmon louse</name>
    <name type="synonym">Caligus salmonis</name>
    <dbReference type="NCBI Taxonomy" id="72036"/>
    <lineage>
        <taxon>Eukaryota</taxon>
        <taxon>Metazoa</taxon>
        <taxon>Ecdysozoa</taxon>
        <taxon>Arthropoda</taxon>
        <taxon>Crustacea</taxon>
        <taxon>Multicrustacea</taxon>
        <taxon>Hexanauplia</taxon>
        <taxon>Copepoda</taxon>
        <taxon>Siphonostomatoida</taxon>
        <taxon>Caligidae</taxon>
        <taxon>Lepeophtheirus</taxon>
    </lineage>
</organism>
<dbReference type="EMBL" id="HACA01003570">
    <property type="protein sequence ID" value="CDW20931.1"/>
    <property type="molecule type" value="Transcribed_RNA"/>
</dbReference>
<feature type="domain" description="Transcription factor CBF/NF-Y/archaeal histone" evidence="3">
    <location>
        <begin position="92"/>
        <end position="155"/>
    </location>
</feature>
<dbReference type="Pfam" id="PF00808">
    <property type="entry name" value="CBFD_NFYB_HMF"/>
    <property type="match status" value="1"/>
</dbReference>